<feature type="compositionally biased region" description="Low complexity" evidence="3">
    <location>
        <begin position="101"/>
        <end position="112"/>
    </location>
</feature>
<dbReference type="Pfam" id="PF12114">
    <property type="entry name" value="Period_C"/>
    <property type="match status" value="1"/>
</dbReference>
<reference evidence="5" key="3">
    <citation type="submission" date="2025-09" db="UniProtKB">
        <authorList>
            <consortium name="Ensembl"/>
        </authorList>
    </citation>
    <scope>IDENTIFICATION</scope>
    <source>
        <strain evidence="5">breed Abyssinian</strain>
    </source>
</reference>
<reference evidence="5 6" key="1">
    <citation type="submission" date="2021-02" db="EMBL/GenBank/DDBJ databases">
        <title>Safari Cat Assemblies.</title>
        <authorList>
            <person name="Bredemeyer K.R."/>
            <person name="Murphy W.J."/>
        </authorList>
    </citation>
    <scope>NUCLEOTIDE SEQUENCE [LARGE SCALE GENOMIC DNA]</scope>
</reference>
<proteinExistence type="predicted"/>
<dbReference type="Proteomes" id="UP000823872">
    <property type="component" value="Chromosome C1"/>
</dbReference>
<evidence type="ECO:0000256" key="1">
    <source>
        <dbReference type="ARBA" id="ARBA00004123"/>
    </source>
</evidence>
<dbReference type="InterPro" id="IPR022728">
    <property type="entry name" value="Period_circadian-like_C"/>
</dbReference>
<dbReference type="PANTHER" id="PTHR11269">
    <property type="entry name" value="PERIOD CIRCADIAN PROTEIN"/>
    <property type="match status" value="1"/>
</dbReference>
<evidence type="ECO:0000259" key="4">
    <source>
        <dbReference type="Pfam" id="PF12114"/>
    </source>
</evidence>
<keyword evidence="6" id="KW-1185">Reference proteome</keyword>
<evidence type="ECO:0000313" key="6">
    <source>
        <dbReference type="Proteomes" id="UP000823872"/>
    </source>
</evidence>
<dbReference type="PANTHER" id="PTHR11269:SF13">
    <property type="entry name" value="PERIOD CIRCADIAN PROTEIN HOMOLOG 3"/>
    <property type="match status" value="1"/>
</dbReference>
<evidence type="ECO:0000256" key="3">
    <source>
        <dbReference type="SAM" id="MobiDB-lite"/>
    </source>
</evidence>
<reference evidence="5" key="2">
    <citation type="submission" date="2025-08" db="UniProtKB">
        <authorList>
            <consortium name="Ensembl"/>
        </authorList>
    </citation>
    <scope>IDENTIFICATION</scope>
    <source>
        <strain evidence="5">breed Abyssinian</strain>
    </source>
</reference>
<sequence length="469" mass="51588">LSQKKKKQLKLNLSPSTSAEVTLAEDAVPACEPWTPCSHPGLRTSEEFQHVGLTKAVLSAHAQKEEQNYVDKFREKILSSPYRACLPQESRSKPKHLYVQGSSAYKQSSAAGGKKGKHKGKKLPQLQGSSGTKDAFCPHLRGDVQDTQPWGPSLASSPWASGLSFPAPSPVPALPRGGGGHVAAVAPFECLSEPRLPNCLQSFPAPPPLYLDTLMTIFLHEPPVCPLLSPSFPPYPFLGAPDSSEIPPSASAVAASLEPPWSVLSRRRAEGKWETPREERALTTSRSSSPLWLNLLQEDTLRSRESSDQMRRGICPEHVRENINVRPLIKIKALAPGSDHSIYSTSGDYSSEITSEGQQSQDVQKKETFPNFAEESVWRMIKQTPECILMTYQVPERVKETVLKGDLERLVGMRPRQPRFSRAQREELAKVHSWIQSQTVPREIDIQVSTVTTAVIPGCFPVPGSARGT</sequence>
<feature type="region of interest" description="Disordered" evidence="3">
    <location>
        <begin position="346"/>
        <end position="366"/>
    </location>
</feature>
<comment type="subcellular location">
    <subcellularLocation>
        <location evidence="1">Nucleus</location>
    </subcellularLocation>
</comment>
<evidence type="ECO:0000313" key="5">
    <source>
        <dbReference type="Ensembl" id="ENSFCTP00005053995.1"/>
    </source>
</evidence>
<evidence type="ECO:0000256" key="2">
    <source>
        <dbReference type="ARBA" id="ARBA00023242"/>
    </source>
</evidence>
<dbReference type="Ensembl" id="ENSFCTT00005077110.1">
    <property type="protein sequence ID" value="ENSFCTP00005053995.1"/>
    <property type="gene ID" value="ENSFCTG00005027284.1"/>
</dbReference>
<dbReference type="GeneTree" id="ENSGT00940000160817"/>
<organism evidence="5 6">
    <name type="scientific">Felis catus</name>
    <name type="common">Cat</name>
    <name type="synonym">Felis silvestris catus</name>
    <dbReference type="NCBI Taxonomy" id="9685"/>
    <lineage>
        <taxon>Eukaryota</taxon>
        <taxon>Metazoa</taxon>
        <taxon>Chordata</taxon>
        <taxon>Craniata</taxon>
        <taxon>Vertebrata</taxon>
        <taxon>Euteleostomi</taxon>
        <taxon>Mammalia</taxon>
        <taxon>Eutheria</taxon>
        <taxon>Laurasiatheria</taxon>
        <taxon>Carnivora</taxon>
        <taxon>Feliformia</taxon>
        <taxon>Felidae</taxon>
        <taxon>Felinae</taxon>
        <taxon>Felis</taxon>
    </lineage>
</organism>
<feature type="domain" description="Period circadian-like C-terminal" evidence="4">
    <location>
        <begin position="341"/>
        <end position="447"/>
    </location>
</feature>
<dbReference type="InterPro" id="IPR050760">
    <property type="entry name" value="Period_circadian_regulator"/>
</dbReference>
<accession>A0ABI8A491</accession>
<keyword evidence="2" id="KW-0539">Nucleus</keyword>
<name>A0ABI8A491_FELCA</name>
<feature type="region of interest" description="Disordered" evidence="3">
    <location>
        <begin position="91"/>
        <end position="134"/>
    </location>
</feature>
<protein>
    <recommendedName>
        <fullName evidence="4">Period circadian-like C-terminal domain-containing protein</fullName>
    </recommendedName>
</protein>
<feature type="compositionally biased region" description="Polar residues" evidence="3">
    <location>
        <begin position="346"/>
        <end position="362"/>
    </location>
</feature>